<evidence type="ECO:0000256" key="5">
    <source>
        <dbReference type="SAM" id="MobiDB-lite"/>
    </source>
</evidence>
<keyword evidence="2" id="KW-0963">Cytoplasm</keyword>
<dbReference type="GO" id="GO:0051082">
    <property type="term" value="F:unfolded protein binding"/>
    <property type="evidence" value="ECO:0007669"/>
    <property type="project" value="TreeGrafter"/>
</dbReference>
<gene>
    <name evidence="7" type="ORF">MSYG_3874</name>
</gene>
<dbReference type="STRING" id="1230383.A0A1M8AAJ8"/>
<feature type="region of interest" description="Disordered" evidence="5">
    <location>
        <begin position="1"/>
        <end position="20"/>
    </location>
</feature>
<dbReference type="FunFam" id="2.60.40.790:FF:000001">
    <property type="entry name" value="Nuclear migration protein nudC"/>
    <property type="match status" value="1"/>
</dbReference>
<dbReference type="OrthoDB" id="416217at2759"/>
<dbReference type="InterPro" id="IPR007052">
    <property type="entry name" value="CS_dom"/>
</dbReference>
<evidence type="ECO:0000313" key="8">
    <source>
        <dbReference type="Proteomes" id="UP000186303"/>
    </source>
</evidence>
<dbReference type="GO" id="GO:0005737">
    <property type="term" value="C:cytoplasm"/>
    <property type="evidence" value="ECO:0007669"/>
    <property type="project" value="UniProtKB-SubCell"/>
</dbReference>
<dbReference type="Pfam" id="PF04969">
    <property type="entry name" value="CS"/>
    <property type="match status" value="1"/>
</dbReference>
<comment type="subcellular location">
    <subcellularLocation>
        <location evidence="1">Cytoplasm</location>
    </subcellularLocation>
</comment>
<dbReference type="InterPro" id="IPR008978">
    <property type="entry name" value="HSP20-like_chaperone"/>
</dbReference>
<dbReference type="OMA" id="RFIIVEF"/>
<dbReference type="VEuPathDB" id="FungiDB:MSYG_3874"/>
<dbReference type="EMBL" id="LT671826">
    <property type="protein sequence ID" value="SHO79525.1"/>
    <property type="molecule type" value="Genomic_DNA"/>
</dbReference>
<evidence type="ECO:0000259" key="6">
    <source>
        <dbReference type="PROSITE" id="PS51203"/>
    </source>
</evidence>
<dbReference type="CDD" id="cd06467">
    <property type="entry name" value="p23_NUDC_like"/>
    <property type="match status" value="1"/>
</dbReference>
<sequence>MSALSADEYSQLSRDEQGVEDQVQMERIRKEQESLPYAWGQKLDHVEMSFPVPPGTRARQVQVTLKRTYLSVLVHNNVVVEGTLYRPIQLDGSTWTIDDGQMLSVYLEKENGNEWWPHVVTHHPQIDTTKLTPEDSQLSDLDGETRTMVERMMFENRQRQMKQARAPSAP</sequence>
<dbReference type="GO" id="GO:0006457">
    <property type="term" value="P:protein folding"/>
    <property type="evidence" value="ECO:0007669"/>
    <property type="project" value="TreeGrafter"/>
</dbReference>
<keyword evidence="8" id="KW-1185">Reference proteome</keyword>
<dbReference type="PANTHER" id="PTHR12356:SF3">
    <property type="entry name" value="NUCLEAR MIGRATION PROTEIN NUDC"/>
    <property type="match status" value="1"/>
</dbReference>
<evidence type="ECO:0000313" key="7">
    <source>
        <dbReference type="EMBL" id="SHO79525.1"/>
    </source>
</evidence>
<name>A0A1M8AAJ8_MALS4</name>
<dbReference type="Proteomes" id="UP000186303">
    <property type="component" value="Chromosome 6"/>
</dbReference>
<dbReference type="Gene3D" id="2.60.40.790">
    <property type="match status" value="1"/>
</dbReference>
<dbReference type="PANTHER" id="PTHR12356">
    <property type="entry name" value="NUCLEAR MOVEMENT PROTEIN NUDC"/>
    <property type="match status" value="1"/>
</dbReference>
<evidence type="ECO:0000256" key="2">
    <source>
        <dbReference type="ARBA" id="ARBA00022490"/>
    </source>
</evidence>
<proteinExistence type="predicted"/>
<protein>
    <recommendedName>
        <fullName evidence="4">Nuclear movement protein nudC</fullName>
    </recommendedName>
</protein>
<dbReference type="AlphaFoldDB" id="A0A1M8AAJ8"/>
<accession>A0A1M8AAJ8</accession>
<organism evidence="7 8">
    <name type="scientific">Malassezia sympodialis (strain ATCC 42132)</name>
    <name type="common">Atopic eczema-associated yeast</name>
    <dbReference type="NCBI Taxonomy" id="1230383"/>
    <lineage>
        <taxon>Eukaryota</taxon>
        <taxon>Fungi</taxon>
        <taxon>Dikarya</taxon>
        <taxon>Basidiomycota</taxon>
        <taxon>Ustilaginomycotina</taxon>
        <taxon>Malasseziomycetes</taxon>
        <taxon>Malasseziales</taxon>
        <taxon>Malasseziaceae</taxon>
        <taxon>Malassezia</taxon>
    </lineage>
</organism>
<feature type="domain" description="CS" evidence="6">
    <location>
        <begin position="32"/>
        <end position="120"/>
    </location>
</feature>
<reference evidence="8" key="1">
    <citation type="journal article" date="2017" name="Nucleic Acids Res.">
        <title>Proteogenomics produces comprehensive and highly accurate protein-coding gene annotation in a complete genome assembly of Malassezia sympodialis.</title>
        <authorList>
            <person name="Zhu Y."/>
            <person name="Engstroem P.G."/>
            <person name="Tellgren-Roth C."/>
            <person name="Baudo C.D."/>
            <person name="Kennell J.C."/>
            <person name="Sun S."/>
            <person name="Billmyre R.B."/>
            <person name="Schroeder M.S."/>
            <person name="Andersson A."/>
            <person name="Holm T."/>
            <person name="Sigurgeirsson B."/>
            <person name="Wu G."/>
            <person name="Sankaranarayanan S.R."/>
            <person name="Siddharthan R."/>
            <person name="Sanyal K."/>
            <person name="Lundeberg J."/>
            <person name="Nystedt B."/>
            <person name="Boekhout T."/>
            <person name="Dawson T.L. Jr."/>
            <person name="Heitman J."/>
            <person name="Scheynius A."/>
            <person name="Lehtioe J."/>
        </authorList>
    </citation>
    <scope>NUCLEOTIDE SEQUENCE [LARGE SCALE GENOMIC DNA]</scope>
    <source>
        <strain evidence="8">ATCC 42132</strain>
    </source>
</reference>
<dbReference type="InterPro" id="IPR037898">
    <property type="entry name" value="NudC_fam"/>
</dbReference>
<comment type="function">
    <text evidence="3">Required for nuclear movement. May interact between microtubules and nuclei and/or may be involved in the generation of force used to move nuclei during interphase.</text>
</comment>
<evidence type="ECO:0000256" key="4">
    <source>
        <dbReference type="ARBA" id="ARBA00068398"/>
    </source>
</evidence>
<dbReference type="SUPFAM" id="SSF49764">
    <property type="entry name" value="HSP20-like chaperones"/>
    <property type="match status" value="1"/>
</dbReference>
<evidence type="ECO:0000256" key="3">
    <source>
        <dbReference type="ARBA" id="ARBA00059400"/>
    </source>
</evidence>
<evidence type="ECO:0000256" key="1">
    <source>
        <dbReference type="ARBA" id="ARBA00004496"/>
    </source>
</evidence>
<dbReference type="PROSITE" id="PS51203">
    <property type="entry name" value="CS"/>
    <property type="match status" value="1"/>
</dbReference>